<name>A0A650CY01_ACIAM</name>
<evidence type="ECO:0000256" key="1">
    <source>
        <dbReference type="SAM" id="Coils"/>
    </source>
</evidence>
<keyword evidence="4" id="KW-1185">Reference proteome</keyword>
<dbReference type="Proteomes" id="UP000474054">
    <property type="component" value="Unassembled WGS sequence"/>
</dbReference>
<evidence type="ECO:0000313" key="4">
    <source>
        <dbReference type="Proteomes" id="UP000426328"/>
    </source>
</evidence>
<evidence type="ECO:0000313" key="3">
    <source>
        <dbReference type="EMBL" id="QGR22739.1"/>
    </source>
</evidence>
<protein>
    <submittedName>
        <fullName evidence="3">Uncharacterized protein</fullName>
    </submittedName>
</protein>
<dbReference type="EMBL" id="WHYS01000001">
    <property type="protein sequence ID" value="MQL54955.1"/>
    <property type="molecule type" value="Genomic_DNA"/>
</dbReference>
<dbReference type="AlphaFoldDB" id="A0A650CY01"/>
<evidence type="ECO:0000313" key="5">
    <source>
        <dbReference type="Proteomes" id="UP000474054"/>
    </source>
</evidence>
<reference evidence="2 5" key="1">
    <citation type="submission" date="2019-10" db="EMBL/GenBank/DDBJ databases">
        <title>Comparative genomics of sulfur disproportionating microorganisms.</title>
        <authorList>
            <person name="Ward L.M."/>
            <person name="Bertran E."/>
            <person name="Johnston D."/>
        </authorList>
    </citation>
    <scope>NUCLEOTIDE SEQUENCE [LARGE SCALE GENOMIC DNA]</scope>
    <source>
        <strain evidence="2 5">DSM 3772</strain>
    </source>
</reference>
<dbReference type="KEGG" id="aamb:D1866_12690"/>
<sequence length="327" mass="37794">MSLFKKEEKKIFHIDRLPEEMKVAIKTLIDSSIPDVAKAYGFDYLYPKLGEPIFIPYGRLDGKYKSTIDAFEKILEEVEELKDNLKEYSKWYGNVKLFDHYRFTFYSYVDPNEGMKVGIGADPLSSPNSLFDVQSLCSALDKGKSIIILNPALSSYISSTCLSSFNIKFIDTISKRKDEIIDAYTWLNKSFHENFDKDKVYDVELGREYMNRLFNVILSEVRNYSTESKEGDIAILPLLSYEEYGEKESIKGILQNDEKYKKYIEEGRLDEISLIPILFSGSLKELNEIKDKYSKVIVISDKKVRIKIDGNVKQLNDKILVIENTKS</sequence>
<organism evidence="3 4">
    <name type="scientific">Acidianus ambivalens</name>
    <name type="common">Desulfurolobus ambivalens</name>
    <dbReference type="NCBI Taxonomy" id="2283"/>
    <lineage>
        <taxon>Archaea</taxon>
        <taxon>Thermoproteota</taxon>
        <taxon>Thermoprotei</taxon>
        <taxon>Sulfolobales</taxon>
        <taxon>Sulfolobaceae</taxon>
        <taxon>Acidianus</taxon>
    </lineage>
</organism>
<dbReference type="RefSeq" id="WP_152940362.1">
    <property type="nucleotide sequence ID" value="NZ_CP045482.1"/>
</dbReference>
<dbReference type="EMBL" id="CP045482">
    <property type="protein sequence ID" value="QGR22739.1"/>
    <property type="molecule type" value="Genomic_DNA"/>
</dbReference>
<dbReference type="GeneID" id="42780605"/>
<keyword evidence="1" id="KW-0175">Coiled coil</keyword>
<accession>A0A650CY01</accession>
<gene>
    <name evidence="3" type="ORF">D1866_12690</name>
    <name evidence="2" type="ORF">GFB69_04130</name>
</gene>
<proteinExistence type="predicted"/>
<dbReference type="Proteomes" id="UP000426328">
    <property type="component" value="Chromosome"/>
</dbReference>
<feature type="coiled-coil region" evidence="1">
    <location>
        <begin position="64"/>
        <end position="91"/>
    </location>
</feature>
<reference evidence="3 4" key="2">
    <citation type="submission" date="2019-10" db="EMBL/GenBank/DDBJ databases">
        <title>Genome Sequences from Six Type Strain Members of the Archaeal Family Sulfolobaceae: Acidianus ambivalens, Acidianus infernus, Metallosphaera prunae, Stygiolobus azoricus, Sulfolobus metallicus, and Sulfurisphaera ohwakuensis.</title>
        <authorList>
            <person name="Counts J.A."/>
            <person name="Kelly R.M."/>
        </authorList>
    </citation>
    <scope>NUCLEOTIDE SEQUENCE [LARGE SCALE GENOMIC DNA]</scope>
    <source>
        <strain evidence="3 4">LEI 10</strain>
    </source>
</reference>
<evidence type="ECO:0000313" key="2">
    <source>
        <dbReference type="EMBL" id="MQL54955.1"/>
    </source>
</evidence>